<organism evidence="8 9">
    <name type="scientific">Danxiaibacter flavus</name>
    <dbReference type="NCBI Taxonomy" id="3049108"/>
    <lineage>
        <taxon>Bacteria</taxon>
        <taxon>Pseudomonadati</taxon>
        <taxon>Bacteroidota</taxon>
        <taxon>Chitinophagia</taxon>
        <taxon>Chitinophagales</taxon>
        <taxon>Chitinophagaceae</taxon>
        <taxon>Danxiaibacter</taxon>
    </lineage>
</organism>
<reference evidence="8 9" key="1">
    <citation type="submission" date="2023-07" db="EMBL/GenBank/DDBJ databases">
        <authorList>
            <person name="Lian W.-H."/>
        </authorList>
    </citation>
    <scope>NUCLEOTIDE SEQUENCE [LARGE SCALE GENOMIC DNA]</scope>
    <source>
        <strain evidence="8 9">SYSU DXS3180</strain>
    </source>
</reference>
<comment type="subcellular location">
    <subcellularLocation>
        <location evidence="5">Cytoplasm</location>
    </subcellularLocation>
</comment>
<keyword evidence="9" id="KW-1185">Reference proteome</keyword>
<dbReference type="NCBIfam" id="TIGR00237">
    <property type="entry name" value="xseA"/>
    <property type="match status" value="1"/>
</dbReference>
<dbReference type="PANTHER" id="PTHR30008">
    <property type="entry name" value="EXODEOXYRIBONUCLEASE 7 LARGE SUBUNIT"/>
    <property type="match status" value="1"/>
</dbReference>
<evidence type="ECO:0000256" key="3">
    <source>
        <dbReference type="ARBA" id="ARBA00022801"/>
    </source>
</evidence>
<evidence type="ECO:0000256" key="4">
    <source>
        <dbReference type="ARBA" id="ARBA00022839"/>
    </source>
</evidence>
<comment type="caution">
    <text evidence="8">The sequence shown here is derived from an EMBL/GenBank/DDBJ whole genome shotgun (WGS) entry which is preliminary data.</text>
</comment>
<evidence type="ECO:0000256" key="2">
    <source>
        <dbReference type="ARBA" id="ARBA00022722"/>
    </source>
</evidence>
<dbReference type="EMBL" id="JAULBC010000002">
    <property type="protein sequence ID" value="MEX6687763.1"/>
    <property type="molecule type" value="Genomic_DNA"/>
</dbReference>
<dbReference type="Pfam" id="PF02601">
    <property type="entry name" value="Exonuc_VII_L"/>
    <property type="match status" value="1"/>
</dbReference>
<comment type="catalytic activity">
    <reaction evidence="5">
        <text>Exonucleolytic cleavage in either 5'- to 3'- or 3'- to 5'-direction to yield nucleoside 5'-phosphates.</text>
        <dbReference type="EC" id="3.1.11.6"/>
    </reaction>
</comment>
<dbReference type="PANTHER" id="PTHR30008:SF0">
    <property type="entry name" value="EXODEOXYRIBONUCLEASE 7 LARGE SUBUNIT"/>
    <property type="match status" value="1"/>
</dbReference>
<evidence type="ECO:0000313" key="8">
    <source>
        <dbReference type="EMBL" id="MEX6687763.1"/>
    </source>
</evidence>
<dbReference type="EC" id="3.1.11.6" evidence="5"/>
<gene>
    <name evidence="8" type="primary">xseA</name>
    <name evidence="8" type="ORF">QTN47_09680</name>
</gene>
<evidence type="ECO:0000256" key="1">
    <source>
        <dbReference type="ARBA" id="ARBA00022490"/>
    </source>
</evidence>
<keyword evidence="4 5" id="KW-0269">Exonuclease</keyword>
<proteinExistence type="inferred from homology"/>
<keyword evidence="1" id="KW-0963">Cytoplasm</keyword>
<dbReference type="Proteomes" id="UP001560573">
    <property type="component" value="Unassembled WGS sequence"/>
</dbReference>
<sequence>MPEQVNDKKVFSLLEVAKSVEKTLNERYSTSFWVKAEMNKLNFYRHSGHCYPELVEKNNGKVIAQLRSYLWKEDYRRIDGNFQRVLKEPLKDGIKILFLAKITFDPVYGLSLWIQDIDPSYTLGDLEKEKQETIDKLREEGLYDRNKQLQFPLLPQRIAIISVETSKGYADFLNVIDNNPWEYRFFYMLFPAILQGDKAVTDITAQLRKIKKAISHFDVVAIIRGGGGDVGLSCYNNFKLAKAIATFPIPVITGIGHSTNETVSEMISFANAITPTKLAEYLIQHFHNFSTPVREAARKVVERSRRMIADDKTQFQTEIKLFRSLTQKLLSANQHEMKGLSRSLLYHTSFRFKEERSFLKTARQDIFKSAIIVTVSEKRAIKELSVAIHKESNFQLNLSRTGIDRYKDKLNQQTCILFKQADATLTSIDKNVTNMSPVNVLRRGYSITLLNGRAIKEATDAKPGDKITTTVFNGNITSIVHSTDKKAENE</sequence>
<keyword evidence="3 5" id="KW-0378">Hydrolase</keyword>
<evidence type="ECO:0000259" key="7">
    <source>
        <dbReference type="Pfam" id="PF13742"/>
    </source>
</evidence>
<feature type="domain" description="OB-fold nucleic acid binding" evidence="7">
    <location>
        <begin position="12"/>
        <end position="118"/>
    </location>
</feature>
<dbReference type="GO" id="GO:0008855">
    <property type="term" value="F:exodeoxyribonuclease VII activity"/>
    <property type="evidence" value="ECO:0007669"/>
    <property type="project" value="UniProtKB-EC"/>
</dbReference>
<dbReference type="CDD" id="cd04489">
    <property type="entry name" value="ExoVII_LU_OBF"/>
    <property type="match status" value="1"/>
</dbReference>
<evidence type="ECO:0000256" key="5">
    <source>
        <dbReference type="RuleBase" id="RU004355"/>
    </source>
</evidence>
<keyword evidence="2 5" id="KW-0540">Nuclease</keyword>
<dbReference type="Pfam" id="PF13742">
    <property type="entry name" value="tRNA_anti_2"/>
    <property type="match status" value="1"/>
</dbReference>
<dbReference type="InterPro" id="IPR003753">
    <property type="entry name" value="Exonuc_VII_L"/>
</dbReference>
<accession>A0ABV3ZD41</accession>
<evidence type="ECO:0000259" key="6">
    <source>
        <dbReference type="Pfam" id="PF02601"/>
    </source>
</evidence>
<dbReference type="InterPro" id="IPR025824">
    <property type="entry name" value="OB-fold_nuc-bd_dom"/>
</dbReference>
<protein>
    <recommendedName>
        <fullName evidence="5">Exodeoxyribonuclease 7 large subunit</fullName>
        <ecNumber evidence="5">3.1.11.6</ecNumber>
    </recommendedName>
</protein>
<dbReference type="InterPro" id="IPR020579">
    <property type="entry name" value="Exonuc_VII_lsu_C"/>
</dbReference>
<feature type="domain" description="Exonuclease VII large subunit C-terminal" evidence="6">
    <location>
        <begin position="142"/>
        <end position="477"/>
    </location>
</feature>
<name>A0ABV3ZD41_9BACT</name>
<evidence type="ECO:0000313" key="9">
    <source>
        <dbReference type="Proteomes" id="UP001560573"/>
    </source>
</evidence>
<comment type="similarity">
    <text evidence="5">Belongs to the XseA family.</text>
</comment>
<dbReference type="RefSeq" id="WP_369329166.1">
    <property type="nucleotide sequence ID" value="NZ_JAULBC010000002.1"/>
</dbReference>